<dbReference type="EMBL" id="PP511531">
    <property type="protein sequence ID" value="XCD05220.1"/>
    <property type="molecule type" value="Genomic_DNA"/>
</dbReference>
<evidence type="ECO:0000313" key="4">
    <source>
        <dbReference type="EMBL" id="XCD06829.1"/>
    </source>
</evidence>
<name>A0AAU8BA70_9VIRU</name>
<evidence type="ECO:0000256" key="1">
    <source>
        <dbReference type="SAM" id="MobiDB-lite"/>
    </source>
</evidence>
<feature type="region of interest" description="Disordered" evidence="1">
    <location>
        <begin position="110"/>
        <end position="130"/>
    </location>
</feature>
<protein>
    <submittedName>
        <fullName evidence="5">DNA pilot protein</fullName>
    </submittedName>
</protein>
<reference evidence="5" key="1">
    <citation type="submission" date="2024-03" db="EMBL/GenBank/DDBJ databases">
        <title>Diverse circular DNA viruses in blood, oral, and fecal samples of captive lemurs.</title>
        <authorList>
            <person name="Paietta E.N."/>
            <person name="Kraberger S."/>
            <person name="Lund M.C."/>
            <person name="Custer J.M."/>
            <person name="Vargas K.M."/>
            <person name="Ehmke E.E."/>
            <person name="Yoder A.D."/>
            <person name="Varsani A."/>
        </authorList>
    </citation>
    <scope>NUCLEOTIDE SEQUENCE</scope>
    <source>
        <strain evidence="2">Duke_24FS_47</strain>
        <strain evidence="3">Duke_25FS_60</strain>
        <strain evidence="4">Duke_26_32</strain>
        <strain evidence="5">Duke_29_24</strain>
    </source>
</reference>
<evidence type="ECO:0000313" key="3">
    <source>
        <dbReference type="EMBL" id="XCD06292.1"/>
    </source>
</evidence>
<dbReference type="EMBL" id="PP511716">
    <property type="protein sequence ID" value="XCD06829.1"/>
    <property type="molecule type" value="Genomic_DNA"/>
</dbReference>
<organism evidence="5">
    <name type="scientific">Dulem virus 232</name>
    <dbReference type="NCBI Taxonomy" id="3145709"/>
    <lineage>
        <taxon>Viruses</taxon>
        <taxon>Monodnaviria</taxon>
        <taxon>Sangervirae</taxon>
        <taxon>Phixviricota</taxon>
        <taxon>Malgrandaviricetes</taxon>
        <taxon>Petitvirales</taxon>
        <taxon>Microviridae</taxon>
        <taxon>Microvirus</taxon>
    </lineage>
</organism>
<evidence type="ECO:0000313" key="2">
    <source>
        <dbReference type="EMBL" id="XCD05220.1"/>
    </source>
</evidence>
<evidence type="ECO:0000313" key="5">
    <source>
        <dbReference type="EMBL" id="XCD08123.1"/>
    </source>
</evidence>
<proteinExistence type="predicted"/>
<dbReference type="EMBL" id="PP511653">
    <property type="protein sequence ID" value="XCD06292.1"/>
    <property type="molecule type" value="Genomic_DNA"/>
</dbReference>
<dbReference type="EMBL" id="PP511859">
    <property type="protein sequence ID" value="XCD08123.1"/>
    <property type="molecule type" value="Genomic_DNA"/>
</dbReference>
<sequence length="360" mass="39540">MAIGATAASLAAAGIGAAGAIGSSIASNKGNSNIAQQNNAFNEKMLQKQMDYNTEMYHQQLGDQWDFYNDAKQNSWDMLEYNSASNQRQRLEAAGLNPYLMMNGGSAGTASVSNGTSATSPSAQGVTPPTATPYSADYSGIAQGLGLAMDQVLREPERDVKRAEADNLRIEGKYKAAKMMAEIVQMRTQAKTQEGRLTLDKLIYSMNKDLASSQMAVNDQNIANMRAQNKLINVQTLLADKQLSWMDAQMKMDLAQKTADIQLKYAQGALTRKQVDHEIAKIAETEVRTSLGIQEQTTNVLKQQGMRQENQFNADTYGTRKKILRETLWNLVFDTDKAGIVRSGARLLQKSGIVDEYNLD</sequence>
<accession>A0AAU8BA70</accession>